<sequence>MLLKMFAKFSVIGLSGVVVNMAVYVPLMAMGISYLTAAVLSFMAAVTNNFVWNLLWTFRGRGADKSFRHKYILFVACSIVNLVANLMFLKALVEQFGINATVAQLIAIGATGVLNFLLNYAITFNDRRSKREEAATTHEACHYSNL</sequence>
<name>A0ABZ3IZT8_SPOA4</name>
<evidence type="ECO:0000313" key="9">
    <source>
        <dbReference type="Proteomes" id="UP000216052"/>
    </source>
</evidence>
<evidence type="ECO:0000256" key="3">
    <source>
        <dbReference type="ARBA" id="ARBA00022692"/>
    </source>
</evidence>
<proteinExistence type="inferred from homology"/>
<reference evidence="8" key="1">
    <citation type="submission" date="2024-05" db="EMBL/GenBank/DDBJ databases">
        <title>Isolation and characterization of Sporomusa carbonis sp. nov., a carboxydotrophic hydrogenogen in the genus of Sporomusa isolated from a charcoal burning pile.</title>
        <authorList>
            <person name="Boeer T."/>
            <person name="Rosenbaum F."/>
            <person name="Eysell L."/>
            <person name="Mueller V."/>
            <person name="Daniel R."/>
            <person name="Poehlein A."/>
        </authorList>
    </citation>
    <scope>NUCLEOTIDE SEQUENCE [LARGE SCALE GENOMIC DNA]</scope>
    <source>
        <strain evidence="8">DSM 3132</strain>
    </source>
</reference>
<keyword evidence="4 6" id="KW-1133">Transmembrane helix</keyword>
<gene>
    <name evidence="8" type="ORF">SPACI_014060</name>
</gene>
<feature type="transmembrane region" description="Helical" evidence="6">
    <location>
        <begin position="7"/>
        <end position="25"/>
    </location>
</feature>
<keyword evidence="9" id="KW-1185">Reference proteome</keyword>
<protein>
    <recommendedName>
        <fullName evidence="7">GtrA/DPMS transmembrane domain-containing protein</fullName>
    </recommendedName>
</protein>
<dbReference type="InterPro" id="IPR051401">
    <property type="entry name" value="GtrA_CellWall_Glycosyl"/>
</dbReference>
<evidence type="ECO:0000313" key="8">
    <source>
        <dbReference type="EMBL" id="XFO71391.1"/>
    </source>
</evidence>
<comment type="similarity">
    <text evidence="2">Belongs to the GtrA family.</text>
</comment>
<feature type="domain" description="GtrA/DPMS transmembrane" evidence="7">
    <location>
        <begin position="8"/>
        <end position="124"/>
    </location>
</feature>
<dbReference type="InterPro" id="IPR007267">
    <property type="entry name" value="GtrA_DPMS_TM"/>
</dbReference>
<dbReference type="Pfam" id="PF04138">
    <property type="entry name" value="GtrA_DPMS_TM"/>
    <property type="match status" value="1"/>
</dbReference>
<dbReference type="EMBL" id="CP155571">
    <property type="protein sequence ID" value="XFO71391.1"/>
    <property type="molecule type" value="Genomic_DNA"/>
</dbReference>
<keyword evidence="5 6" id="KW-0472">Membrane</keyword>
<comment type="subcellular location">
    <subcellularLocation>
        <location evidence="1">Membrane</location>
        <topology evidence="1">Multi-pass membrane protein</topology>
    </subcellularLocation>
</comment>
<dbReference type="PANTHER" id="PTHR38459:SF1">
    <property type="entry name" value="PROPHAGE BACTOPRENOL-LINKED GLUCOSE TRANSLOCASE HOMOLOG"/>
    <property type="match status" value="1"/>
</dbReference>
<dbReference type="PANTHER" id="PTHR38459">
    <property type="entry name" value="PROPHAGE BACTOPRENOL-LINKED GLUCOSE TRANSLOCASE HOMOLOG"/>
    <property type="match status" value="1"/>
</dbReference>
<feature type="transmembrane region" description="Helical" evidence="6">
    <location>
        <begin position="71"/>
        <end position="89"/>
    </location>
</feature>
<dbReference type="Proteomes" id="UP000216052">
    <property type="component" value="Chromosome"/>
</dbReference>
<evidence type="ECO:0000256" key="2">
    <source>
        <dbReference type="ARBA" id="ARBA00009399"/>
    </source>
</evidence>
<evidence type="ECO:0000259" key="7">
    <source>
        <dbReference type="Pfam" id="PF04138"/>
    </source>
</evidence>
<feature type="transmembrane region" description="Helical" evidence="6">
    <location>
        <begin position="101"/>
        <end position="122"/>
    </location>
</feature>
<evidence type="ECO:0000256" key="5">
    <source>
        <dbReference type="ARBA" id="ARBA00023136"/>
    </source>
</evidence>
<feature type="transmembrane region" description="Helical" evidence="6">
    <location>
        <begin position="31"/>
        <end position="51"/>
    </location>
</feature>
<evidence type="ECO:0000256" key="6">
    <source>
        <dbReference type="SAM" id="Phobius"/>
    </source>
</evidence>
<accession>A0ABZ3IZT8</accession>
<evidence type="ECO:0000256" key="1">
    <source>
        <dbReference type="ARBA" id="ARBA00004141"/>
    </source>
</evidence>
<keyword evidence="3 6" id="KW-0812">Transmembrane</keyword>
<dbReference type="RefSeq" id="WP_093795909.1">
    <property type="nucleotide sequence ID" value="NZ_CP155571.1"/>
</dbReference>
<evidence type="ECO:0000256" key="4">
    <source>
        <dbReference type="ARBA" id="ARBA00022989"/>
    </source>
</evidence>
<organism evidence="8 9">
    <name type="scientific">Sporomusa acidovorans (strain ATCC 49682 / DSM 3132 / Mol)</name>
    <dbReference type="NCBI Taxonomy" id="1123286"/>
    <lineage>
        <taxon>Bacteria</taxon>
        <taxon>Bacillati</taxon>
        <taxon>Bacillota</taxon>
        <taxon>Negativicutes</taxon>
        <taxon>Selenomonadales</taxon>
        <taxon>Sporomusaceae</taxon>
        <taxon>Sporomusa</taxon>
    </lineage>
</organism>